<protein>
    <submittedName>
        <fullName evidence="2">Uncharacterized protein</fullName>
    </submittedName>
</protein>
<feature type="region of interest" description="Disordered" evidence="1">
    <location>
        <begin position="1"/>
        <end position="39"/>
    </location>
</feature>
<organism evidence="2 3">
    <name type="scientific">Dryococelus australis</name>
    <dbReference type="NCBI Taxonomy" id="614101"/>
    <lineage>
        <taxon>Eukaryota</taxon>
        <taxon>Metazoa</taxon>
        <taxon>Ecdysozoa</taxon>
        <taxon>Arthropoda</taxon>
        <taxon>Hexapoda</taxon>
        <taxon>Insecta</taxon>
        <taxon>Pterygota</taxon>
        <taxon>Neoptera</taxon>
        <taxon>Polyneoptera</taxon>
        <taxon>Phasmatodea</taxon>
        <taxon>Verophasmatodea</taxon>
        <taxon>Anareolatae</taxon>
        <taxon>Phasmatidae</taxon>
        <taxon>Eurycanthinae</taxon>
        <taxon>Dryococelus</taxon>
    </lineage>
</organism>
<keyword evidence="3" id="KW-1185">Reference proteome</keyword>
<evidence type="ECO:0000256" key="1">
    <source>
        <dbReference type="SAM" id="MobiDB-lite"/>
    </source>
</evidence>
<accession>A0ABQ9GKZ8</accession>
<dbReference type="Proteomes" id="UP001159363">
    <property type="component" value="Chromosome 10"/>
</dbReference>
<sequence>MRVKLGENGAVPECKSGWKRDVPEKTRRPAASSSKIPTCENPRSCLGEFSHDETTWSGYSPPTWANRIRIPAGSLPDVCMWESCRWSEGLLGDLPFLLLHARLASPFVGFQHFHVTRRPILSSHSPLNHRVVHNSRPTSKLSWFRKSQLDSRTSSNAHRLLAQHCYEQNSQSKGRCFARRVTFLRYHSARRHAKFLYARGRSHTDPGDNRLVAHCVIHESEHLRDARESNNVCGTCGRGGKRDLFSSMSDAPPGTSHVPVVIGLDTMVLLEPSYTGRRTHPFDVPIIPLRLHTRRPSDFRSIFHIYCPLTVRKRFVSSLHPIIHNVQCMARWLDHVAVECHRSVRLHDTRHLTLRHYTENIFFGTKENVQDYLHKLEHILQPAIAWTHGCIDESLGNSLLFRNPLQYGYEGSPHHPLGSRTQVPLNVPTNKSLVDSNQRSSGAGVGLPITAAMAFHSSMIQPRMFIDGILKRHNTSFKKPRDVDYRLDNEPFFQYQRHLLPVPEASSEVCSRIGLSSRIFETSIEQRRNARVGKTGDPRENPLTSCIVLHESHVQESREQAPRRDSNLVRLDQPDFSLTPPDHTHSPDPTISTISPSPPNLIMSPPTPILIATRPILFPISPS</sequence>
<evidence type="ECO:0000313" key="2">
    <source>
        <dbReference type="EMBL" id="KAJ8872704.1"/>
    </source>
</evidence>
<dbReference type="EMBL" id="JARBHB010000011">
    <property type="protein sequence ID" value="KAJ8872704.1"/>
    <property type="molecule type" value="Genomic_DNA"/>
</dbReference>
<name>A0ABQ9GKZ8_9NEOP</name>
<evidence type="ECO:0000313" key="3">
    <source>
        <dbReference type="Proteomes" id="UP001159363"/>
    </source>
</evidence>
<feature type="compositionally biased region" description="Basic and acidic residues" evidence="1">
    <location>
        <begin position="551"/>
        <end position="567"/>
    </location>
</feature>
<proteinExistence type="predicted"/>
<reference evidence="2 3" key="1">
    <citation type="submission" date="2023-02" db="EMBL/GenBank/DDBJ databases">
        <title>LHISI_Scaffold_Assembly.</title>
        <authorList>
            <person name="Stuart O.P."/>
            <person name="Cleave R."/>
            <person name="Magrath M.J.L."/>
            <person name="Mikheyev A.S."/>
        </authorList>
    </citation>
    <scope>NUCLEOTIDE SEQUENCE [LARGE SCALE GENOMIC DNA]</scope>
    <source>
        <strain evidence="2">Daus_M_001</strain>
        <tissue evidence="2">Leg muscle</tissue>
    </source>
</reference>
<feature type="region of interest" description="Disordered" evidence="1">
    <location>
        <begin position="551"/>
        <end position="602"/>
    </location>
</feature>
<comment type="caution">
    <text evidence="2">The sequence shown here is derived from an EMBL/GenBank/DDBJ whole genome shotgun (WGS) entry which is preliminary data.</text>
</comment>
<gene>
    <name evidence="2" type="ORF">PR048_026317</name>
</gene>
<feature type="compositionally biased region" description="Basic and acidic residues" evidence="1">
    <location>
        <begin position="16"/>
        <end position="27"/>
    </location>
</feature>